<comment type="function">
    <text evidence="1">Accessory subunit of the mitochondrial membrane respiratory chain NADH dehydrogenase (Complex I), that is believed not to be involved in catalysis. Complex I functions in the transfer of electrons from NADH to the respiratory chain. The immediate electron acceptor for the enzyme is believed to be ubiquinone.</text>
</comment>
<dbReference type="GO" id="GO:0005743">
    <property type="term" value="C:mitochondrial inner membrane"/>
    <property type="evidence" value="ECO:0007669"/>
    <property type="project" value="UniProtKB-SubCell"/>
</dbReference>
<comment type="similarity">
    <text evidence="3">Belongs to the complex I NDUFA5 subunit family.</text>
</comment>
<comment type="subunit">
    <text evidence="4">Complex I is composed of 45 different subunits.</text>
</comment>
<reference evidence="11" key="1">
    <citation type="submission" date="2019-08" db="EMBL/GenBank/DDBJ databases">
        <title>The improved chromosome-level genome for the pearl oyster Pinctada fucata martensii using PacBio sequencing and Hi-C.</title>
        <authorList>
            <person name="Zheng Z."/>
        </authorList>
    </citation>
    <scope>NUCLEOTIDE SEQUENCE</scope>
    <source>
        <strain evidence="11">ZZ-2019</strain>
        <tissue evidence="11">Adductor muscle</tissue>
    </source>
</reference>
<dbReference type="Proteomes" id="UP001186944">
    <property type="component" value="Unassembled WGS sequence"/>
</dbReference>
<evidence type="ECO:0000256" key="5">
    <source>
        <dbReference type="ARBA" id="ARBA00022448"/>
    </source>
</evidence>
<evidence type="ECO:0000256" key="1">
    <source>
        <dbReference type="ARBA" id="ARBA00003195"/>
    </source>
</evidence>
<comment type="caution">
    <text evidence="11">The sequence shown here is derived from an EMBL/GenBank/DDBJ whole genome shotgun (WGS) entry which is preliminary data.</text>
</comment>
<dbReference type="PANTHER" id="PTHR12653">
    <property type="entry name" value="NADH-UBIQUINONE OXIDOREDUCTASE 13 KD-B SUBUNIT"/>
    <property type="match status" value="1"/>
</dbReference>
<dbReference type="EMBL" id="VSWD01000005">
    <property type="protein sequence ID" value="KAK3104206.1"/>
    <property type="molecule type" value="Genomic_DNA"/>
</dbReference>
<evidence type="ECO:0000256" key="10">
    <source>
        <dbReference type="ARBA" id="ARBA00023136"/>
    </source>
</evidence>
<dbReference type="PANTHER" id="PTHR12653:SF0">
    <property type="entry name" value="NADH DEHYDROGENASE [UBIQUINONE] 1 ALPHA SUBCOMPLEX SUBUNIT 5"/>
    <property type="match status" value="1"/>
</dbReference>
<evidence type="ECO:0000313" key="12">
    <source>
        <dbReference type="Proteomes" id="UP001186944"/>
    </source>
</evidence>
<evidence type="ECO:0000256" key="8">
    <source>
        <dbReference type="ARBA" id="ARBA00022982"/>
    </source>
</evidence>
<dbReference type="AlphaFoldDB" id="A0AA89C3D3"/>
<evidence type="ECO:0000256" key="6">
    <source>
        <dbReference type="ARBA" id="ARBA00022660"/>
    </source>
</evidence>
<keyword evidence="7" id="KW-0999">Mitochondrion inner membrane</keyword>
<protein>
    <recommendedName>
        <fullName evidence="13">NADH dehydrogenase [ubiquinone] 1 alpha subcomplex subunit 5</fullName>
    </recommendedName>
</protein>
<dbReference type="GO" id="GO:0022904">
    <property type="term" value="P:respiratory electron transport chain"/>
    <property type="evidence" value="ECO:0007669"/>
    <property type="project" value="InterPro"/>
</dbReference>
<keyword evidence="10" id="KW-0472">Membrane</keyword>
<gene>
    <name evidence="11" type="ORF">FSP39_025303</name>
</gene>
<keyword evidence="6" id="KW-0679">Respiratory chain</keyword>
<evidence type="ECO:0000313" key="11">
    <source>
        <dbReference type="EMBL" id="KAK3104206.1"/>
    </source>
</evidence>
<dbReference type="InterPro" id="IPR006806">
    <property type="entry name" value="NDUFA5"/>
</dbReference>
<dbReference type="Pfam" id="PF04716">
    <property type="entry name" value="ETC_C1_NDUFA5"/>
    <property type="match status" value="1"/>
</dbReference>
<comment type="subcellular location">
    <subcellularLocation>
        <location evidence="2">Mitochondrion inner membrane</location>
        <topology evidence="2">Peripheral membrane protein</topology>
        <orientation evidence="2">Matrix side</orientation>
    </subcellularLocation>
</comment>
<keyword evidence="9" id="KW-0496">Mitochondrion</keyword>
<evidence type="ECO:0000256" key="7">
    <source>
        <dbReference type="ARBA" id="ARBA00022792"/>
    </source>
</evidence>
<organism evidence="11 12">
    <name type="scientific">Pinctada imbricata</name>
    <name type="common">Atlantic pearl-oyster</name>
    <name type="synonym">Pinctada martensii</name>
    <dbReference type="NCBI Taxonomy" id="66713"/>
    <lineage>
        <taxon>Eukaryota</taxon>
        <taxon>Metazoa</taxon>
        <taxon>Spiralia</taxon>
        <taxon>Lophotrochozoa</taxon>
        <taxon>Mollusca</taxon>
        <taxon>Bivalvia</taxon>
        <taxon>Autobranchia</taxon>
        <taxon>Pteriomorphia</taxon>
        <taxon>Pterioida</taxon>
        <taxon>Pterioidea</taxon>
        <taxon>Pteriidae</taxon>
        <taxon>Pinctada</taxon>
    </lineage>
</organism>
<proteinExistence type="inferred from homology"/>
<keyword evidence="12" id="KW-1185">Reference proteome</keyword>
<evidence type="ECO:0008006" key="13">
    <source>
        <dbReference type="Google" id="ProtNLM"/>
    </source>
</evidence>
<evidence type="ECO:0000256" key="2">
    <source>
        <dbReference type="ARBA" id="ARBA00004443"/>
    </source>
</evidence>
<accession>A0AA89C3D3</accession>
<evidence type="ECO:0000256" key="4">
    <source>
        <dbReference type="ARBA" id="ARBA00011533"/>
    </source>
</evidence>
<keyword evidence="5" id="KW-0813">Transport</keyword>
<keyword evidence="8" id="KW-0249">Electron transport</keyword>
<sequence length="114" mass="13415">MKKDGPLKCKWKVSKFEKKELADIYRRILKTIVKIPPNAPYRQNTEPIIRHRWALVENIADPNKLESAINDGQLEEVISQAKRELELSRKMLEVRAWEPLVESAPTNQWKWPPT</sequence>
<evidence type="ECO:0000256" key="9">
    <source>
        <dbReference type="ARBA" id="ARBA00023128"/>
    </source>
</evidence>
<evidence type="ECO:0000256" key="3">
    <source>
        <dbReference type="ARBA" id="ARBA00010261"/>
    </source>
</evidence>
<name>A0AA89C3D3_PINIB</name>